<dbReference type="InterPro" id="IPR010310">
    <property type="entry name" value="T7SS_ESAT-6-like"/>
</dbReference>
<evidence type="ECO:0008006" key="4">
    <source>
        <dbReference type="Google" id="ProtNLM"/>
    </source>
</evidence>
<dbReference type="Gene3D" id="1.10.287.1060">
    <property type="entry name" value="ESAT-6-like"/>
    <property type="match status" value="1"/>
</dbReference>
<proteinExistence type="predicted"/>
<dbReference type="RefSeq" id="WP_013138029.1">
    <property type="nucleotide sequence ID" value="NC_014168.1"/>
</dbReference>
<dbReference type="AlphaFoldDB" id="D6ZF49"/>
<dbReference type="InterPro" id="IPR036689">
    <property type="entry name" value="ESAT-6-like_sf"/>
</dbReference>
<protein>
    <recommendedName>
        <fullName evidence="4">ESAT-6-like protein</fullName>
    </recommendedName>
</protein>
<keyword evidence="1" id="KW-0175">Coiled coil</keyword>
<dbReference type="KEGG" id="srt:Srot_1100"/>
<evidence type="ECO:0000313" key="3">
    <source>
        <dbReference type="Proteomes" id="UP000002247"/>
    </source>
</evidence>
<name>D6ZF49_SEGRD</name>
<dbReference type="SUPFAM" id="SSF140453">
    <property type="entry name" value="EsxAB dimer-like"/>
    <property type="match status" value="1"/>
</dbReference>
<reference evidence="2 3" key="1">
    <citation type="journal article" date="2010" name="Stand. Genomic Sci.">
        <title>Complete genome sequence of Segniliparus rotundus type strain (CDC 1076).</title>
        <authorList>
            <person name="Sikorski J."/>
            <person name="Lapidus A."/>
            <person name="Copeland A."/>
            <person name="Misra M."/>
            <person name="Glavina Del Rio T."/>
            <person name="Nolan M."/>
            <person name="Lucas S."/>
            <person name="Chen F."/>
            <person name="Tice H."/>
            <person name="Cheng J.F."/>
            <person name="Jando M."/>
            <person name="Schneider S."/>
            <person name="Bruce D."/>
            <person name="Goodwin L."/>
            <person name="Pitluck S."/>
            <person name="Liolios K."/>
            <person name="Mikhailova N."/>
            <person name="Pati A."/>
            <person name="Ivanova N."/>
            <person name="Mavromatis K."/>
            <person name="Chen A."/>
            <person name="Palaniappan K."/>
            <person name="Chertkov O."/>
            <person name="Land M."/>
            <person name="Hauser L."/>
            <person name="Chang Y.J."/>
            <person name="Jeffries C.D."/>
            <person name="Brettin T."/>
            <person name="Detter J.C."/>
            <person name="Han C."/>
            <person name="Rohde M."/>
            <person name="Goker M."/>
            <person name="Bristow J."/>
            <person name="Eisen J.A."/>
            <person name="Markowitz V."/>
            <person name="Hugenholtz P."/>
            <person name="Kyrpides N.C."/>
            <person name="Klenk H.P."/>
        </authorList>
    </citation>
    <scope>NUCLEOTIDE SEQUENCE [LARGE SCALE GENOMIC DNA]</scope>
    <source>
        <strain evidence="3">ATCC BAA-972 / CDC 1076 / CIP 108378 / DSM 44985 / JCM 13578</strain>
    </source>
</reference>
<keyword evidence="3" id="KW-1185">Reference proteome</keyword>
<dbReference type="Pfam" id="PF06013">
    <property type="entry name" value="WXG100"/>
    <property type="match status" value="1"/>
</dbReference>
<sequence>MSEGYHVDHETLAERVDDLADFEKRAEEDIAEAEQLAAAYKHLWDSTAAEEYQRAHALWSKGAAEMRAALAHLRQSGANAHGNYTAAMGANTGFWK</sequence>
<evidence type="ECO:0000313" key="2">
    <source>
        <dbReference type="EMBL" id="ADG97573.1"/>
    </source>
</evidence>
<dbReference type="OrthoDB" id="4748308at2"/>
<accession>D6ZF49</accession>
<evidence type="ECO:0000256" key="1">
    <source>
        <dbReference type="SAM" id="Coils"/>
    </source>
</evidence>
<feature type="coiled-coil region" evidence="1">
    <location>
        <begin position="16"/>
        <end position="43"/>
    </location>
</feature>
<dbReference type="HOGENOM" id="CLU_151185_4_1_11"/>
<gene>
    <name evidence="2" type="ordered locus">Srot_1100</name>
</gene>
<dbReference type="Proteomes" id="UP000002247">
    <property type="component" value="Chromosome"/>
</dbReference>
<organism evidence="2 3">
    <name type="scientific">Segniliparus rotundus (strain ATCC BAA-972 / CDC 1076 / CIP 108378 / DSM 44985 / JCM 13578)</name>
    <dbReference type="NCBI Taxonomy" id="640132"/>
    <lineage>
        <taxon>Bacteria</taxon>
        <taxon>Bacillati</taxon>
        <taxon>Actinomycetota</taxon>
        <taxon>Actinomycetes</taxon>
        <taxon>Mycobacteriales</taxon>
        <taxon>Segniliparaceae</taxon>
        <taxon>Segniliparus</taxon>
    </lineage>
</organism>
<dbReference type="STRING" id="640132.Srot_1100"/>
<dbReference type="EMBL" id="CP001958">
    <property type="protein sequence ID" value="ADG97573.1"/>
    <property type="molecule type" value="Genomic_DNA"/>
</dbReference>